<evidence type="ECO:0000313" key="1">
    <source>
        <dbReference type="EMBL" id="JAE33901.1"/>
    </source>
</evidence>
<reference evidence="1" key="1">
    <citation type="submission" date="2014-09" db="EMBL/GenBank/DDBJ databases">
        <authorList>
            <person name="Magalhaes I.L.F."/>
            <person name="Oliveira U."/>
            <person name="Santos F.R."/>
            <person name="Vidigal T.H.D.A."/>
            <person name="Brescovit A.D."/>
            <person name="Santos A.J."/>
        </authorList>
    </citation>
    <scope>NUCLEOTIDE SEQUENCE</scope>
    <source>
        <tissue evidence="1">Shoot tissue taken approximately 20 cm above the soil surface</tissue>
    </source>
</reference>
<protein>
    <submittedName>
        <fullName evidence="1">Uncharacterized protein</fullName>
    </submittedName>
</protein>
<dbReference type="EMBL" id="GBRH01163995">
    <property type="protein sequence ID" value="JAE33901.1"/>
    <property type="molecule type" value="Transcribed_RNA"/>
</dbReference>
<proteinExistence type="predicted"/>
<dbReference type="AlphaFoldDB" id="A0A0A9HGA9"/>
<accession>A0A0A9HGA9</accession>
<sequence length="125" mass="14520">MKPCFTTSNSQYCLEYNPHPKPQWFFMTCGANFGFTPVPTQTKPGVKMDGFDSSRCCSHHRWFIGSCVLLSKFHSVFLNQHVFRELVSAFCNVVCSCRQDYLLFVSCILRREQERKSYKLVIADN</sequence>
<name>A0A0A9HGA9_ARUDO</name>
<reference evidence="1" key="2">
    <citation type="journal article" date="2015" name="Data Brief">
        <title>Shoot transcriptome of the giant reed, Arundo donax.</title>
        <authorList>
            <person name="Barrero R.A."/>
            <person name="Guerrero F.D."/>
            <person name="Moolhuijzen P."/>
            <person name="Goolsby J.A."/>
            <person name="Tidwell J."/>
            <person name="Bellgard S.E."/>
            <person name="Bellgard M.I."/>
        </authorList>
    </citation>
    <scope>NUCLEOTIDE SEQUENCE</scope>
    <source>
        <tissue evidence="1">Shoot tissue taken approximately 20 cm above the soil surface</tissue>
    </source>
</reference>
<organism evidence="1">
    <name type="scientific">Arundo donax</name>
    <name type="common">Giant reed</name>
    <name type="synonym">Donax arundinaceus</name>
    <dbReference type="NCBI Taxonomy" id="35708"/>
    <lineage>
        <taxon>Eukaryota</taxon>
        <taxon>Viridiplantae</taxon>
        <taxon>Streptophyta</taxon>
        <taxon>Embryophyta</taxon>
        <taxon>Tracheophyta</taxon>
        <taxon>Spermatophyta</taxon>
        <taxon>Magnoliopsida</taxon>
        <taxon>Liliopsida</taxon>
        <taxon>Poales</taxon>
        <taxon>Poaceae</taxon>
        <taxon>PACMAD clade</taxon>
        <taxon>Arundinoideae</taxon>
        <taxon>Arundineae</taxon>
        <taxon>Arundo</taxon>
    </lineage>
</organism>